<evidence type="ECO:0000313" key="2">
    <source>
        <dbReference type="EMBL" id="RUQ29271.1"/>
    </source>
</evidence>
<proteinExistence type="predicted"/>
<evidence type="ECO:0000313" key="3">
    <source>
        <dbReference type="Proteomes" id="UP000267430"/>
    </source>
</evidence>
<feature type="domain" description="Helicase Helix-turn-helix" evidence="1">
    <location>
        <begin position="262"/>
        <end position="350"/>
    </location>
</feature>
<protein>
    <recommendedName>
        <fullName evidence="1">Helicase Helix-turn-helix domain-containing protein</fullName>
    </recommendedName>
</protein>
<organism evidence="2 3">
    <name type="scientific">Peribacillus cavernae</name>
    <dbReference type="NCBI Taxonomy" id="1674310"/>
    <lineage>
        <taxon>Bacteria</taxon>
        <taxon>Bacillati</taxon>
        <taxon>Bacillota</taxon>
        <taxon>Bacilli</taxon>
        <taxon>Bacillales</taxon>
        <taxon>Bacillaceae</taxon>
        <taxon>Peribacillus</taxon>
    </lineage>
</organism>
<sequence>MMVNSVFFEALFLYCIDKLNGERSIFAIYHLLKGKKSSQTIQDAHLYGLKELFGTYSPVTRELLEQISASLLQRSLIDQQRESHFLLTEKGRDVLHEYGKNYPLPSALDGWSYQSNPAAFWGRLTLLIQSLSHIIHEQNHFYPIQRNADIQNWVKRFFRLHLQNRSQIGKGLFDELVMLLEKKSDIERNIFVMRLTGSHRVGSTFKQISETAKLDEVYIRFLFLGILHSILHEINANKTCFPFLFSIIEDLPAGVDKPLTESAKVTFDHIKKGKRPDEIAGFRRLKVNTIEDHIVEIVLAKPGFPITPFVTEETAGKITDTAKRMDTKQLKLIKNQLDEDISFFQIRLVLAKAGDNR</sequence>
<comment type="caution">
    <text evidence="2">The sequence shown here is derived from an EMBL/GenBank/DDBJ whole genome shotgun (WGS) entry which is preliminary data.</text>
</comment>
<accession>A0A433HLL3</accession>
<dbReference type="RefSeq" id="WP_126864684.1">
    <property type="nucleotide sequence ID" value="NZ_JAUSTX010000006.1"/>
</dbReference>
<dbReference type="AlphaFoldDB" id="A0A433HLL3"/>
<dbReference type="InterPro" id="IPR029491">
    <property type="entry name" value="Helicase_HTH"/>
</dbReference>
<dbReference type="Proteomes" id="UP000267430">
    <property type="component" value="Unassembled WGS sequence"/>
</dbReference>
<dbReference type="EMBL" id="RYZZ01000010">
    <property type="protein sequence ID" value="RUQ29271.1"/>
    <property type="molecule type" value="Genomic_DNA"/>
</dbReference>
<dbReference type="InterPro" id="IPR008308">
    <property type="entry name" value="YpbB-like"/>
</dbReference>
<name>A0A433HLL3_9BACI</name>
<dbReference type="OrthoDB" id="2354672at2"/>
<reference evidence="2 3" key="1">
    <citation type="submission" date="2018-12" db="EMBL/GenBank/DDBJ databases">
        <title>Bacillus chawlae sp. nov., Bacillus glennii sp. nov., and Bacillus saganii sp. nov. Isolated from the Vehicle Assembly Building at Kennedy Space Center where the Viking Spacecraft were Assembled.</title>
        <authorList>
            <person name="Seuylemezian A."/>
            <person name="Vaishampayan P."/>
        </authorList>
    </citation>
    <scope>NUCLEOTIDE SEQUENCE [LARGE SCALE GENOMIC DNA]</scope>
    <source>
        <strain evidence="2 3">L5</strain>
    </source>
</reference>
<keyword evidence="3" id="KW-1185">Reference proteome</keyword>
<evidence type="ECO:0000259" key="1">
    <source>
        <dbReference type="Pfam" id="PF14493"/>
    </source>
</evidence>
<dbReference type="PIRSF" id="PIRSF021350">
    <property type="entry name" value="UCP021350"/>
    <property type="match status" value="1"/>
</dbReference>
<dbReference type="Pfam" id="PF14493">
    <property type="entry name" value="HTH_40"/>
    <property type="match status" value="1"/>
</dbReference>
<gene>
    <name evidence="2" type="ORF">ELQ35_09910</name>
</gene>